<feature type="region of interest" description="Disordered" evidence="6">
    <location>
        <begin position="103"/>
        <end position="124"/>
    </location>
</feature>
<gene>
    <name evidence="9" type="primary">nthB</name>
    <name evidence="9" type="ORF">PSU4_57760</name>
</gene>
<evidence type="ECO:0000256" key="2">
    <source>
        <dbReference type="ARBA" id="ARBA00009098"/>
    </source>
</evidence>
<evidence type="ECO:0000313" key="9">
    <source>
        <dbReference type="EMBL" id="GEL26822.1"/>
    </source>
</evidence>
<name>A0A511DPR8_9PSEU</name>
<accession>A0A511DPR8</accession>
<dbReference type="InterPro" id="IPR003168">
    <property type="entry name" value="Nitrile_hydratase_bsu"/>
</dbReference>
<sequence length="226" mass="24652">MCMDSVADIGGATGWGQVSPPPPQDQDPPFHDAWEGRAFALTLLAMGRVSGQNLDAFRYALSRLDSKSYFDDGYYGRWLNASELMLVESGIIAPGAVDARARKNAGESVEEPGEPEPSKPDYSATAAGSLRQVEEAPRFAVGDTVTTLTDVESDANKLPLYVRGRTGVVEAVQPAHVFPETHARFLGEKAQHVYSVRFTSTELYGADAEKFDLTIEIFDDYLQEKA</sequence>
<feature type="domain" description="Nitrile hydratase beta subunit-like N-terminal" evidence="8">
    <location>
        <begin position="3"/>
        <end position="115"/>
    </location>
</feature>
<comment type="catalytic activity">
    <reaction evidence="5">
        <text>an aliphatic primary amide = an aliphatic nitrile + H2O</text>
        <dbReference type="Rhea" id="RHEA:12673"/>
        <dbReference type="ChEBI" id="CHEBI:15377"/>
        <dbReference type="ChEBI" id="CHEBI:65285"/>
        <dbReference type="ChEBI" id="CHEBI:80291"/>
        <dbReference type="EC" id="4.2.1.84"/>
    </reaction>
</comment>
<dbReference type="InterPro" id="IPR008990">
    <property type="entry name" value="Elect_transpt_acc-like_dom_sf"/>
</dbReference>
<dbReference type="InterPro" id="IPR024690">
    <property type="entry name" value="CN_hydtase_beta_dom_C"/>
</dbReference>
<dbReference type="GO" id="GO:0018822">
    <property type="term" value="F:nitrile hydratase activity"/>
    <property type="evidence" value="ECO:0007669"/>
    <property type="project" value="UniProtKB-EC"/>
</dbReference>
<organism evidence="9 10">
    <name type="scientific">Pseudonocardia sulfidoxydans NBRC 16205</name>
    <dbReference type="NCBI Taxonomy" id="1223511"/>
    <lineage>
        <taxon>Bacteria</taxon>
        <taxon>Bacillati</taxon>
        <taxon>Actinomycetota</taxon>
        <taxon>Actinomycetes</taxon>
        <taxon>Pseudonocardiales</taxon>
        <taxon>Pseudonocardiaceae</taxon>
        <taxon>Pseudonocardia</taxon>
    </lineage>
</organism>
<dbReference type="GO" id="GO:0046914">
    <property type="term" value="F:transition metal ion binding"/>
    <property type="evidence" value="ECO:0007669"/>
    <property type="project" value="InterPro"/>
</dbReference>
<proteinExistence type="inferred from homology"/>
<dbReference type="AlphaFoldDB" id="A0A511DPR8"/>
<comment type="function">
    <text evidence="1">NHase catalyzes the hydration of various nitrile compounds to the corresponding amides.</text>
</comment>
<dbReference type="InterPro" id="IPR042262">
    <property type="entry name" value="CN_hydtase_beta_C"/>
</dbReference>
<dbReference type="Gene3D" id="1.10.472.20">
    <property type="entry name" value="Nitrile hydratase, beta subunit"/>
    <property type="match status" value="1"/>
</dbReference>
<evidence type="ECO:0000313" key="10">
    <source>
        <dbReference type="Proteomes" id="UP000321685"/>
    </source>
</evidence>
<keyword evidence="10" id="KW-1185">Reference proteome</keyword>
<dbReference type="SUPFAM" id="SSF50090">
    <property type="entry name" value="Electron transport accessory proteins"/>
    <property type="match status" value="1"/>
</dbReference>
<dbReference type="InterPro" id="IPR049054">
    <property type="entry name" value="CN_hydtase_beta-like_N"/>
</dbReference>
<dbReference type="Proteomes" id="UP000321685">
    <property type="component" value="Unassembled WGS sequence"/>
</dbReference>
<feature type="region of interest" description="Disordered" evidence="6">
    <location>
        <begin position="12"/>
        <end position="32"/>
    </location>
</feature>
<protein>
    <recommendedName>
        <fullName evidence="3">nitrile hydratase</fullName>
        <ecNumber evidence="3">4.2.1.84</ecNumber>
    </recommendedName>
</protein>
<evidence type="ECO:0000256" key="3">
    <source>
        <dbReference type="ARBA" id="ARBA00013079"/>
    </source>
</evidence>
<evidence type="ECO:0000256" key="4">
    <source>
        <dbReference type="ARBA" id="ARBA00023239"/>
    </source>
</evidence>
<reference evidence="9 10" key="1">
    <citation type="submission" date="2019-07" db="EMBL/GenBank/DDBJ databases">
        <title>Whole genome shotgun sequence of Pseudonocardia sulfidoxydans NBRC 16205.</title>
        <authorList>
            <person name="Hosoyama A."/>
            <person name="Uohara A."/>
            <person name="Ohji S."/>
            <person name="Ichikawa N."/>
        </authorList>
    </citation>
    <scope>NUCLEOTIDE SEQUENCE [LARGE SCALE GENOMIC DNA]</scope>
    <source>
        <strain evidence="9 10">NBRC 16205</strain>
    </source>
</reference>
<evidence type="ECO:0000259" key="7">
    <source>
        <dbReference type="Pfam" id="PF02211"/>
    </source>
</evidence>
<feature type="domain" description="Nitrile hydratase beta subunit" evidence="7">
    <location>
        <begin position="131"/>
        <end position="223"/>
    </location>
</feature>
<comment type="caution">
    <text evidence="9">The sequence shown here is derived from an EMBL/GenBank/DDBJ whole genome shotgun (WGS) entry which is preliminary data.</text>
</comment>
<keyword evidence="4" id="KW-0456">Lyase</keyword>
<evidence type="ECO:0000256" key="6">
    <source>
        <dbReference type="SAM" id="MobiDB-lite"/>
    </source>
</evidence>
<dbReference type="Pfam" id="PF02211">
    <property type="entry name" value="NHase_beta_C"/>
    <property type="match status" value="1"/>
</dbReference>
<comment type="similarity">
    <text evidence="2">Belongs to the nitrile hydratase subunit beta family.</text>
</comment>
<dbReference type="Gene3D" id="2.30.30.50">
    <property type="match status" value="1"/>
</dbReference>
<evidence type="ECO:0000259" key="8">
    <source>
        <dbReference type="Pfam" id="PF21006"/>
    </source>
</evidence>
<dbReference type="EC" id="4.2.1.84" evidence="3"/>
<dbReference type="EMBL" id="BJVJ01000114">
    <property type="protein sequence ID" value="GEL26822.1"/>
    <property type="molecule type" value="Genomic_DNA"/>
</dbReference>
<dbReference type="NCBIfam" id="TIGR03888">
    <property type="entry name" value="nitrile_beta"/>
    <property type="match status" value="1"/>
</dbReference>
<dbReference type="Pfam" id="PF21006">
    <property type="entry name" value="NHase_beta_N"/>
    <property type="match status" value="1"/>
</dbReference>
<evidence type="ECO:0000256" key="1">
    <source>
        <dbReference type="ARBA" id="ARBA00004042"/>
    </source>
</evidence>
<evidence type="ECO:0000256" key="5">
    <source>
        <dbReference type="ARBA" id="ARBA00044877"/>
    </source>
</evidence>